<dbReference type="InterPro" id="IPR050671">
    <property type="entry name" value="CD300_family_receptors"/>
</dbReference>
<keyword evidence="4" id="KW-1133">Transmembrane helix</keyword>
<dbReference type="Pfam" id="PF07686">
    <property type="entry name" value="V-set"/>
    <property type="match status" value="1"/>
</dbReference>
<comment type="subcellular location">
    <subcellularLocation>
        <location evidence="1">Membrane</location>
    </subcellularLocation>
</comment>
<dbReference type="SUPFAM" id="SSF48726">
    <property type="entry name" value="Immunoglobulin"/>
    <property type="match status" value="1"/>
</dbReference>
<reference evidence="7" key="1">
    <citation type="thesis" date="2021" institute="BYU ScholarsArchive" country="Provo, UT, USA">
        <title>Applications of and Algorithms for Genome Assembly and Genomic Analyses with an Emphasis on Marine Teleosts.</title>
        <authorList>
            <person name="Pickett B.D."/>
        </authorList>
    </citation>
    <scope>NUCLEOTIDE SEQUENCE</scope>
    <source>
        <strain evidence="7">HI-2016</strain>
    </source>
</reference>
<dbReference type="InterPro" id="IPR013106">
    <property type="entry name" value="Ig_V-set"/>
</dbReference>
<dbReference type="PANTHER" id="PTHR11860">
    <property type="entry name" value="POLYMERIC-IMMUNOGLOBULIN RECEPTOR"/>
    <property type="match status" value="1"/>
</dbReference>
<feature type="domain" description="Immunoglobulin" evidence="6">
    <location>
        <begin position="25"/>
        <end position="124"/>
    </location>
</feature>
<dbReference type="OrthoDB" id="284782at2759"/>
<organism evidence="7 8">
    <name type="scientific">Albula glossodonta</name>
    <name type="common">roundjaw bonefish</name>
    <dbReference type="NCBI Taxonomy" id="121402"/>
    <lineage>
        <taxon>Eukaryota</taxon>
        <taxon>Metazoa</taxon>
        <taxon>Chordata</taxon>
        <taxon>Craniata</taxon>
        <taxon>Vertebrata</taxon>
        <taxon>Euteleostomi</taxon>
        <taxon>Actinopterygii</taxon>
        <taxon>Neopterygii</taxon>
        <taxon>Teleostei</taxon>
        <taxon>Albuliformes</taxon>
        <taxon>Albulidae</taxon>
        <taxon>Albula</taxon>
    </lineage>
</organism>
<feature type="non-terminal residue" evidence="7">
    <location>
        <position position="235"/>
    </location>
</feature>
<evidence type="ECO:0000256" key="5">
    <source>
        <dbReference type="SAM" id="SignalP"/>
    </source>
</evidence>
<comment type="caution">
    <text evidence="7">The sequence shown here is derived from an EMBL/GenBank/DDBJ whole genome shotgun (WGS) entry which is preliminary data.</text>
</comment>
<dbReference type="SMART" id="SM00409">
    <property type="entry name" value="IG"/>
    <property type="match status" value="1"/>
</dbReference>
<evidence type="ECO:0000256" key="2">
    <source>
        <dbReference type="ARBA" id="ARBA00022692"/>
    </source>
</evidence>
<sequence length="235" mass="26513">MKSSAVFVMFLSACDTVWSSTILAPRVVLGTVGNSVKVHCNYSDGSYMDNAKYWCKGRVYEVCKVVVKTTGPIARKRFSISESKHARVFSVTLSSLQHQDEGKYWCVISKRLRNIYAPVYLHVINSTDTSPTSSPLDMLITRPQEGSNAHSDVWAILRWILFFIMLTCPLAVCLWKSSARHYCVTLCSRLCVRSFPYLQQTPQTGSASSCFDIPFQELDDVQTQNQNDERKAGQD</sequence>
<dbReference type="PANTHER" id="PTHR11860:SF111">
    <property type="entry name" value="IMMUNOGLOBULIN SUBTYPE DOMAIN-CONTAINING PROTEIN"/>
    <property type="match status" value="1"/>
</dbReference>
<evidence type="ECO:0000256" key="4">
    <source>
        <dbReference type="SAM" id="Phobius"/>
    </source>
</evidence>
<evidence type="ECO:0000259" key="6">
    <source>
        <dbReference type="SMART" id="SM00409"/>
    </source>
</evidence>
<dbReference type="InterPro" id="IPR013783">
    <property type="entry name" value="Ig-like_fold"/>
</dbReference>
<dbReference type="InterPro" id="IPR036179">
    <property type="entry name" value="Ig-like_dom_sf"/>
</dbReference>
<feature type="chain" id="PRO_5035859220" description="Immunoglobulin domain-containing protein" evidence="5">
    <location>
        <begin position="20"/>
        <end position="235"/>
    </location>
</feature>
<evidence type="ECO:0000313" key="7">
    <source>
        <dbReference type="EMBL" id="KAG9339742.1"/>
    </source>
</evidence>
<evidence type="ECO:0000256" key="1">
    <source>
        <dbReference type="ARBA" id="ARBA00004370"/>
    </source>
</evidence>
<dbReference type="Gene3D" id="2.60.40.10">
    <property type="entry name" value="Immunoglobulins"/>
    <property type="match status" value="1"/>
</dbReference>
<accession>A0A8T2NQ60</accession>
<proteinExistence type="predicted"/>
<keyword evidence="3 4" id="KW-0472">Membrane</keyword>
<dbReference type="InterPro" id="IPR003599">
    <property type="entry name" value="Ig_sub"/>
</dbReference>
<dbReference type="AlphaFoldDB" id="A0A8T2NQ60"/>
<dbReference type="GO" id="GO:0005886">
    <property type="term" value="C:plasma membrane"/>
    <property type="evidence" value="ECO:0007669"/>
    <property type="project" value="TreeGrafter"/>
</dbReference>
<dbReference type="CDD" id="cd05716">
    <property type="entry name" value="IgV_pIgR_like"/>
    <property type="match status" value="1"/>
</dbReference>
<evidence type="ECO:0000313" key="8">
    <source>
        <dbReference type="Proteomes" id="UP000824540"/>
    </source>
</evidence>
<feature type="signal peptide" evidence="5">
    <location>
        <begin position="1"/>
        <end position="19"/>
    </location>
</feature>
<keyword evidence="5" id="KW-0732">Signal</keyword>
<gene>
    <name evidence="7" type="ORF">JZ751_023410</name>
</gene>
<feature type="transmembrane region" description="Helical" evidence="4">
    <location>
        <begin position="153"/>
        <end position="175"/>
    </location>
</feature>
<keyword evidence="8" id="KW-1185">Reference proteome</keyword>
<keyword evidence="2 4" id="KW-0812">Transmembrane</keyword>
<protein>
    <recommendedName>
        <fullName evidence="6">Immunoglobulin domain-containing protein</fullName>
    </recommendedName>
</protein>
<evidence type="ECO:0000256" key="3">
    <source>
        <dbReference type="ARBA" id="ARBA00023136"/>
    </source>
</evidence>
<dbReference type="GO" id="GO:0004888">
    <property type="term" value="F:transmembrane signaling receptor activity"/>
    <property type="evidence" value="ECO:0007669"/>
    <property type="project" value="TreeGrafter"/>
</dbReference>
<dbReference type="Proteomes" id="UP000824540">
    <property type="component" value="Unassembled WGS sequence"/>
</dbReference>
<name>A0A8T2NQ60_9TELE</name>
<dbReference type="EMBL" id="JAFBMS010000051">
    <property type="protein sequence ID" value="KAG9339742.1"/>
    <property type="molecule type" value="Genomic_DNA"/>
</dbReference>